<evidence type="ECO:0000313" key="3">
    <source>
        <dbReference type="Proteomes" id="UP000023152"/>
    </source>
</evidence>
<protein>
    <submittedName>
        <fullName evidence="2">Uncharacterized protein</fullName>
    </submittedName>
</protein>
<accession>X6LNQ9</accession>
<dbReference type="PROSITE" id="PS50294">
    <property type="entry name" value="WD_REPEATS_REGION"/>
    <property type="match status" value="1"/>
</dbReference>
<dbReference type="AlphaFoldDB" id="X6LNQ9"/>
<organism evidence="2 3">
    <name type="scientific">Reticulomyxa filosa</name>
    <dbReference type="NCBI Taxonomy" id="46433"/>
    <lineage>
        <taxon>Eukaryota</taxon>
        <taxon>Sar</taxon>
        <taxon>Rhizaria</taxon>
        <taxon>Retaria</taxon>
        <taxon>Foraminifera</taxon>
        <taxon>Monothalamids</taxon>
        <taxon>Reticulomyxidae</taxon>
        <taxon>Reticulomyxa</taxon>
    </lineage>
</organism>
<dbReference type="InterPro" id="IPR015943">
    <property type="entry name" value="WD40/YVTN_repeat-like_dom_sf"/>
</dbReference>
<dbReference type="PROSITE" id="PS50082">
    <property type="entry name" value="WD_REPEATS_2"/>
    <property type="match status" value="1"/>
</dbReference>
<keyword evidence="3" id="KW-1185">Reference proteome</keyword>
<dbReference type="Proteomes" id="UP000023152">
    <property type="component" value="Unassembled WGS sequence"/>
</dbReference>
<evidence type="ECO:0000256" key="1">
    <source>
        <dbReference type="PROSITE-ProRule" id="PRU00221"/>
    </source>
</evidence>
<dbReference type="InterPro" id="IPR001680">
    <property type="entry name" value="WD40_rpt"/>
</dbReference>
<keyword evidence="1" id="KW-0853">WD repeat</keyword>
<feature type="repeat" description="WD" evidence="1">
    <location>
        <begin position="49"/>
        <end position="81"/>
    </location>
</feature>
<gene>
    <name evidence="2" type="ORF">RFI_34410</name>
</gene>
<comment type="caution">
    <text evidence="2">The sequence shown here is derived from an EMBL/GenBank/DDBJ whole genome shotgun (WGS) entry which is preliminary data.</text>
</comment>
<dbReference type="SUPFAM" id="SSF50978">
    <property type="entry name" value="WD40 repeat-like"/>
    <property type="match status" value="1"/>
</dbReference>
<dbReference type="SMART" id="SM00320">
    <property type="entry name" value="WD40"/>
    <property type="match status" value="1"/>
</dbReference>
<dbReference type="Gene3D" id="2.130.10.10">
    <property type="entry name" value="YVTN repeat-like/Quinoprotein amine dehydrogenase"/>
    <property type="match status" value="1"/>
</dbReference>
<proteinExistence type="predicted"/>
<dbReference type="InterPro" id="IPR036322">
    <property type="entry name" value="WD40_repeat_dom_sf"/>
</dbReference>
<sequence>MVPLEFGILKRAKILLCSKDINIFTILFGSSDFIVCLWYIRTSKIINIFTGHKATSYDIEYSPFVNIVCSASYDHTIRFWSTKMNNQDHCINTSKNKDNGIKCIKFIKSKNNDFIDKTTCIGKITNIVKITCIDNTTVIDKKTVIYKKTVIDIRRKKHKLGEVCITPFFFYIGF</sequence>
<evidence type="ECO:0000313" key="2">
    <source>
        <dbReference type="EMBL" id="ETO03001.1"/>
    </source>
</evidence>
<name>X6LNQ9_RETFI</name>
<dbReference type="EMBL" id="ASPP01034395">
    <property type="protein sequence ID" value="ETO03001.1"/>
    <property type="molecule type" value="Genomic_DNA"/>
</dbReference>
<reference evidence="2 3" key="1">
    <citation type="journal article" date="2013" name="Curr. Biol.">
        <title>The Genome of the Foraminiferan Reticulomyxa filosa.</title>
        <authorList>
            <person name="Glockner G."/>
            <person name="Hulsmann N."/>
            <person name="Schleicher M."/>
            <person name="Noegel A.A."/>
            <person name="Eichinger L."/>
            <person name="Gallinger C."/>
            <person name="Pawlowski J."/>
            <person name="Sierra R."/>
            <person name="Euteneuer U."/>
            <person name="Pillet L."/>
            <person name="Moustafa A."/>
            <person name="Platzer M."/>
            <person name="Groth M."/>
            <person name="Szafranski K."/>
            <person name="Schliwa M."/>
        </authorList>
    </citation>
    <scope>NUCLEOTIDE SEQUENCE [LARGE SCALE GENOMIC DNA]</scope>
</reference>
<dbReference type="Pfam" id="PF00400">
    <property type="entry name" value="WD40"/>
    <property type="match status" value="1"/>
</dbReference>